<evidence type="ECO:0000313" key="2">
    <source>
        <dbReference type="Proteomes" id="UP000708208"/>
    </source>
</evidence>
<dbReference type="EMBL" id="CAJVCH010144958">
    <property type="protein sequence ID" value="CAG7727180.1"/>
    <property type="molecule type" value="Genomic_DNA"/>
</dbReference>
<keyword evidence="2" id="KW-1185">Reference proteome</keyword>
<name>A0A8J2KJS6_9HEXA</name>
<dbReference type="PANTHER" id="PTHR47331">
    <property type="entry name" value="PHD-TYPE DOMAIN-CONTAINING PROTEIN"/>
    <property type="match status" value="1"/>
</dbReference>
<accession>A0A8J2KJS6</accession>
<dbReference type="InterPro" id="IPR008042">
    <property type="entry name" value="Retrotrans_Pao"/>
</dbReference>
<proteinExistence type="predicted"/>
<dbReference type="Proteomes" id="UP000708208">
    <property type="component" value="Unassembled WGS sequence"/>
</dbReference>
<feature type="non-terminal residue" evidence="1">
    <location>
        <position position="1"/>
    </location>
</feature>
<organism evidence="1 2">
    <name type="scientific">Allacma fusca</name>
    <dbReference type="NCBI Taxonomy" id="39272"/>
    <lineage>
        <taxon>Eukaryota</taxon>
        <taxon>Metazoa</taxon>
        <taxon>Ecdysozoa</taxon>
        <taxon>Arthropoda</taxon>
        <taxon>Hexapoda</taxon>
        <taxon>Collembola</taxon>
        <taxon>Symphypleona</taxon>
        <taxon>Sminthuridae</taxon>
        <taxon>Allacma</taxon>
    </lineage>
</organism>
<evidence type="ECO:0000313" key="1">
    <source>
        <dbReference type="EMBL" id="CAG7727180.1"/>
    </source>
</evidence>
<gene>
    <name evidence="1" type="ORF">AFUS01_LOCUS16036</name>
</gene>
<dbReference type="AlphaFoldDB" id="A0A8J2KJS6"/>
<dbReference type="PANTHER" id="PTHR47331:SF5">
    <property type="entry name" value="RIBONUCLEASE H"/>
    <property type="match status" value="1"/>
</dbReference>
<sequence length="479" mass="55024">PRQIIDGPPNAPLMTKTKLGWLVHGPMSQYKQKVVKEQTNLVNDSDPAGDLRKLMEHYFSIESLGIKLSPFRPSQEDERALGILNRTTKRIGKHFQTGLLWKVDGLELPESKMAAERRLRSIEKRMDRDPKFAKEYCLKMEHFLQQGYARATTSDELATGGNRLWFLPHFAVVSPRKPDKMRLVFDCAAKSHGVSLNDALITGPDYLTSLPKNLFNFRSRPIALTGDIKEMYPQIKIIPEDQFSQCFLWRGMEREMNPKLFLMTSMMFGTKSSPSSALFVKNQNAQDFSEQYPEAAEAIINNHYMDNYLDSFQTVEEAMKRYEEVFKIHSYGGFHMCGWSTNSKELLSQIPQELTTVDKKQWTIEADIPTERILGMVWNPNTDQFTYDLNFYKVRPGILDQSEVPTKRDVSKVVMAIYDPLGIVSHLTVAGNILLQDVWKQKTDWDDEIDENVTYLILVLSTASSFTCLVTQVQSHLQR</sequence>
<dbReference type="Pfam" id="PF05380">
    <property type="entry name" value="Peptidase_A17"/>
    <property type="match status" value="1"/>
</dbReference>
<reference evidence="1" key="1">
    <citation type="submission" date="2021-06" db="EMBL/GenBank/DDBJ databases">
        <authorList>
            <person name="Hodson N. C."/>
            <person name="Mongue J. A."/>
            <person name="Jaron S. K."/>
        </authorList>
    </citation>
    <scope>NUCLEOTIDE SEQUENCE</scope>
</reference>
<protein>
    <submittedName>
        <fullName evidence="1">Uncharacterized protein</fullName>
    </submittedName>
</protein>
<comment type="caution">
    <text evidence="1">The sequence shown here is derived from an EMBL/GenBank/DDBJ whole genome shotgun (WGS) entry which is preliminary data.</text>
</comment>
<dbReference type="OrthoDB" id="5983986at2759"/>